<name>A0ACB7IDP3_MANES</name>
<keyword evidence="2" id="KW-1185">Reference proteome</keyword>
<proteinExistence type="predicted"/>
<sequence>MWIKSNCNRFKLPLVSTEIHLSCETLQTRSDQPVQLMNVGFFVRNVDD</sequence>
<accession>A0ACB7IDP3</accession>
<protein>
    <submittedName>
        <fullName evidence="1">Uncharacterized protein</fullName>
    </submittedName>
</protein>
<evidence type="ECO:0000313" key="1">
    <source>
        <dbReference type="EMBL" id="KAG8663197.1"/>
    </source>
</evidence>
<evidence type="ECO:0000313" key="2">
    <source>
        <dbReference type="Proteomes" id="UP000091857"/>
    </source>
</evidence>
<gene>
    <name evidence="1" type="ORF">MANES_01G186650v8</name>
</gene>
<dbReference type="Proteomes" id="UP000091857">
    <property type="component" value="Chromosome 1"/>
</dbReference>
<organism evidence="1 2">
    <name type="scientific">Manihot esculenta</name>
    <name type="common">Cassava</name>
    <name type="synonym">Jatropha manihot</name>
    <dbReference type="NCBI Taxonomy" id="3983"/>
    <lineage>
        <taxon>Eukaryota</taxon>
        <taxon>Viridiplantae</taxon>
        <taxon>Streptophyta</taxon>
        <taxon>Embryophyta</taxon>
        <taxon>Tracheophyta</taxon>
        <taxon>Spermatophyta</taxon>
        <taxon>Magnoliopsida</taxon>
        <taxon>eudicotyledons</taxon>
        <taxon>Gunneridae</taxon>
        <taxon>Pentapetalae</taxon>
        <taxon>rosids</taxon>
        <taxon>fabids</taxon>
        <taxon>Malpighiales</taxon>
        <taxon>Euphorbiaceae</taxon>
        <taxon>Crotonoideae</taxon>
        <taxon>Manihoteae</taxon>
        <taxon>Manihot</taxon>
    </lineage>
</organism>
<comment type="caution">
    <text evidence="1">The sequence shown here is derived from an EMBL/GenBank/DDBJ whole genome shotgun (WGS) entry which is preliminary data.</text>
</comment>
<dbReference type="EMBL" id="CM004387">
    <property type="protein sequence ID" value="KAG8663197.1"/>
    <property type="molecule type" value="Genomic_DNA"/>
</dbReference>
<reference evidence="2" key="1">
    <citation type="journal article" date="2016" name="Nat. Biotechnol.">
        <title>Sequencing wild and cultivated cassava and related species reveals extensive interspecific hybridization and genetic diversity.</title>
        <authorList>
            <person name="Bredeson J.V."/>
            <person name="Lyons J.B."/>
            <person name="Prochnik S.E."/>
            <person name="Wu G.A."/>
            <person name="Ha C.M."/>
            <person name="Edsinger-Gonzales E."/>
            <person name="Grimwood J."/>
            <person name="Schmutz J."/>
            <person name="Rabbi I.Y."/>
            <person name="Egesi C."/>
            <person name="Nauluvula P."/>
            <person name="Lebot V."/>
            <person name="Ndunguru J."/>
            <person name="Mkamilo G."/>
            <person name="Bart R.S."/>
            <person name="Setter T.L."/>
            <person name="Gleadow R.M."/>
            <person name="Kulakow P."/>
            <person name="Ferguson M.E."/>
            <person name="Rounsley S."/>
            <person name="Rokhsar D.S."/>
        </authorList>
    </citation>
    <scope>NUCLEOTIDE SEQUENCE [LARGE SCALE GENOMIC DNA]</scope>
    <source>
        <strain evidence="2">cv. AM560-2</strain>
    </source>
</reference>